<name>A0A2Z3DUW7_9CAUD</name>
<organism evidence="1 2">
    <name type="scientific">Escherichia phage EP335</name>
    <dbReference type="NCBI Taxonomy" id="2070199"/>
    <lineage>
        <taxon>Viruses</taxon>
        <taxon>Duplodnaviria</taxon>
        <taxon>Heunggongvirae</taxon>
        <taxon>Uroviricota</taxon>
        <taxon>Caudoviricetes</taxon>
        <taxon>Mktvariviridae</taxon>
        <taxon>Gordonclarkvirinae</taxon>
        <taxon>Nieuwekanaalvirus</taxon>
        <taxon>Nieuwekanaalvirus EP335</taxon>
    </lineage>
</organism>
<accession>A0A2Z3DUW7</accession>
<dbReference type="EMBL" id="MG748548">
    <property type="protein sequence ID" value="AVZ45160.1"/>
    <property type="molecule type" value="Genomic_DNA"/>
</dbReference>
<sequence>MLSIEDLISRGMTEEKEPLIIGSRSKLKELCKEFGITNERMIGNQFSAIVTFLKRGDEYSMQCVSRIISIAQEDKGVTSL</sequence>
<dbReference type="RefSeq" id="YP_010672745.1">
    <property type="nucleotide sequence ID" value="NC_070979.1"/>
</dbReference>
<evidence type="ECO:0000313" key="2">
    <source>
        <dbReference type="Proteomes" id="UP000257884"/>
    </source>
</evidence>
<keyword evidence="2" id="KW-1185">Reference proteome</keyword>
<protein>
    <submittedName>
        <fullName evidence="1">Uncharacterized protein</fullName>
    </submittedName>
</protein>
<reference evidence="2" key="1">
    <citation type="submission" date="2018-01" db="EMBL/GenBank/DDBJ databases">
        <authorList>
            <person name="van Mierlo J.T."/>
            <person name="Hagens S."/>
            <person name="Witte S."/>
            <person name="Klamert S."/>
            <person name="van de Straat L."/>
        </authorList>
    </citation>
    <scope>NUCLEOTIDE SEQUENCE [LARGE SCALE GENOMIC DNA]</scope>
</reference>
<dbReference type="KEGG" id="vg:77949032"/>
<dbReference type="GeneID" id="77949032"/>
<evidence type="ECO:0000313" key="1">
    <source>
        <dbReference type="EMBL" id="AVZ45160.1"/>
    </source>
</evidence>
<dbReference type="Proteomes" id="UP000257884">
    <property type="component" value="Segment"/>
</dbReference>
<proteinExistence type="predicted"/>